<organism evidence="1 2">
    <name type="scientific">Pyxicephalus adspersus</name>
    <name type="common">African bullfrog</name>
    <dbReference type="NCBI Taxonomy" id="30357"/>
    <lineage>
        <taxon>Eukaryota</taxon>
        <taxon>Metazoa</taxon>
        <taxon>Chordata</taxon>
        <taxon>Craniata</taxon>
        <taxon>Vertebrata</taxon>
        <taxon>Euteleostomi</taxon>
        <taxon>Amphibia</taxon>
        <taxon>Batrachia</taxon>
        <taxon>Anura</taxon>
        <taxon>Neobatrachia</taxon>
        <taxon>Ranoidea</taxon>
        <taxon>Pyxicephalidae</taxon>
        <taxon>Pyxicephalinae</taxon>
        <taxon>Pyxicephalus</taxon>
    </lineage>
</organism>
<keyword evidence="2" id="KW-1185">Reference proteome</keyword>
<dbReference type="EMBL" id="DYDO01000008">
    <property type="protein sequence ID" value="DBA19002.1"/>
    <property type="molecule type" value="Genomic_DNA"/>
</dbReference>
<gene>
    <name evidence="1" type="ORF">GDO54_014887</name>
</gene>
<dbReference type="Proteomes" id="UP001181693">
    <property type="component" value="Unassembled WGS sequence"/>
</dbReference>
<accession>A0AAV2ZY93</accession>
<evidence type="ECO:0000313" key="1">
    <source>
        <dbReference type="EMBL" id="DBA19002.1"/>
    </source>
</evidence>
<name>A0AAV2ZY93_PYXAD</name>
<sequence length="79" mass="8351">MDFIVACSAKHQGCIGLHCPIRPVASKAKDSRSGATSEPSPGLHQSSVWESAVCAAPRGVHAGELNVCRCPPGLHWLIY</sequence>
<dbReference type="AlphaFoldDB" id="A0AAV2ZY93"/>
<protein>
    <submittedName>
        <fullName evidence="1">Uncharacterized protein</fullName>
    </submittedName>
</protein>
<comment type="caution">
    <text evidence="1">The sequence shown here is derived from an EMBL/GenBank/DDBJ whole genome shotgun (WGS) entry which is preliminary data.</text>
</comment>
<evidence type="ECO:0000313" key="2">
    <source>
        <dbReference type="Proteomes" id="UP001181693"/>
    </source>
</evidence>
<proteinExistence type="predicted"/>
<reference evidence="1" key="1">
    <citation type="thesis" date="2020" institute="ProQuest LLC" country="789 East Eisenhower Parkway, Ann Arbor, MI, USA">
        <title>Comparative Genomics and Chromosome Evolution.</title>
        <authorList>
            <person name="Mudd A.B."/>
        </authorList>
    </citation>
    <scope>NUCLEOTIDE SEQUENCE</scope>
    <source>
        <strain evidence="1">1538</strain>
        <tissue evidence="1">Blood</tissue>
    </source>
</reference>